<dbReference type="InterPro" id="IPR025156">
    <property type="entry name" value="RNase_M5_C"/>
</dbReference>
<dbReference type="PANTHER" id="PTHR39156:SF1">
    <property type="entry name" value="RIBONUCLEASE M5"/>
    <property type="match status" value="1"/>
</dbReference>
<evidence type="ECO:0000259" key="1">
    <source>
        <dbReference type="Pfam" id="PF13331"/>
    </source>
</evidence>
<dbReference type="EMBL" id="DVMW01000024">
    <property type="protein sequence ID" value="HIU35583.1"/>
    <property type="molecule type" value="Genomic_DNA"/>
</dbReference>
<comment type="caution">
    <text evidence="2">The sequence shown here is derived from an EMBL/GenBank/DDBJ whole genome shotgun (WGS) entry which is preliminary data.</text>
</comment>
<dbReference type="PANTHER" id="PTHR39156">
    <property type="entry name" value="RIBONUCLEASE M5"/>
    <property type="match status" value="1"/>
</dbReference>
<organism evidence="2 3">
    <name type="scientific">Candidatus Fimenecus excrementigallinarum</name>
    <dbReference type="NCBI Taxonomy" id="2840816"/>
    <lineage>
        <taxon>Bacteria</taxon>
        <taxon>Bacillati</taxon>
        <taxon>Bacillota</taxon>
        <taxon>Clostridia</taxon>
        <taxon>Candidatus Fimenecus</taxon>
    </lineage>
</organism>
<evidence type="ECO:0000313" key="3">
    <source>
        <dbReference type="Proteomes" id="UP000824071"/>
    </source>
</evidence>
<evidence type="ECO:0000313" key="2">
    <source>
        <dbReference type="EMBL" id="HIU35583.1"/>
    </source>
</evidence>
<dbReference type="Proteomes" id="UP000824071">
    <property type="component" value="Unassembled WGS sequence"/>
</dbReference>
<dbReference type="SUPFAM" id="SSF110455">
    <property type="entry name" value="Toprim domain"/>
    <property type="match status" value="1"/>
</dbReference>
<sequence>MIRLKQAVIVEGKYDKHRLSAVLDALILTTDGFGIFKDTEKQRLLRRLAAERGLVVLTDSDAAGFVIRNFLNGIVPANRVTHVYIPDVFGKERRKAAPSKEGKLGVEGMRTDVLLEAFRKAGLTADETAGTPQRAVTKTDLYLDGLSGGPDSAEKRRRLLAALDLPAHMQANAMLGVLNTLFTYDEYRKTIEDLQAEGRL</sequence>
<dbReference type="Pfam" id="PF13331">
    <property type="entry name" value="DUF4093"/>
    <property type="match status" value="1"/>
</dbReference>
<protein>
    <submittedName>
        <fullName evidence="2">DUF4093 domain-containing protein</fullName>
    </submittedName>
</protein>
<proteinExistence type="predicted"/>
<feature type="domain" description="Ribonuclease M5 C-terminal" evidence="1">
    <location>
        <begin position="103"/>
        <end position="190"/>
    </location>
</feature>
<dbReference type="AlphaFoldDB" id="A0A9D1IEJ1"/>
<dbReference type="GO" id="GO:0043822">
    <property type="term" value="F:ribonuclease M5 activity"/>
    <property type="evidence" value="ECO:0007669"/>
    <property type="project" value="TreeGrafter"/>
</dbReference>
<reference evidence="2" key="2">
    <citation type="journal article" date="2021" name="PeerJ">
        <title>Extensive microbial diversity within the chicken gut microbiome revealed by metagenomics and culture.</title>
        <authorList>
            <person name="Gilroy R."/>
            <person name="Ravi A."/>
            <person name="Getino M."/>
            <person name="Pursley I."/>
            <person name="Horton D.L."/>
            <person name="Alikhan N.F."/>
            <person name="Baker D."/>
            <person name="Gharbi K."/>
            <person name="Hall N."/>
            <person name="Watson M."/>
            <person name="Adriaenssens E.M."/>
            <person name="Foster-Nyarko E."/>
            <person name="Jarju S."/>
            <person name="Secka A."/>
            <person name="Antonio M."/>
            <person name="Oren A."/>
            <person name="Chaudhuri R.R."/>
            <person name="La Ragione R."/>
            <person name="Hildebrand F."/>
            <person name="Pallen M.J."/>
        </authorList>
    </citation>
    <scope>NUCLEOTIDE SEQUENCE</scope>
    <source>
        <strain evidence="2">ChiGjej1B1-19959</strain>
    </source>
</reference>
<dbReference type="GO" id="GO:0006364">
    <property type="term" value="P:rRNA processing"/>
    <property type="evidence" value="ECO:0007669"/>
    <property type="project" value="TreeGrafter"/>
</dbReference>
<reference evidence="2" key="1">
    <citation type="submission" date="2020-10" db="EMBL/GenBank/DDBJ databases">
        <authorList>
            <person name="Gilroy R."/>
        </authorList>
    </citation>
    <scope>NUCLEOTIDE SEQUENCE</scope>
    <source>
        <strain evidence="2">ChiGjej1B1-19959</strain>
    </source>
</reference>
<gene>
    <name evidence="2" type="ORF">IAC53_03125</name>
</gene>
<name>A0A9D1IEJ1_9FIRM</name>
<dbReference type="Gene3D" id="3.40.1360.10">
    <property type="match status" value="1"/>
</dbReference>
<accession>A0A9D1IEJ1</accession>